<sequence>MSSPNELSFLPEDYLERKARKRANLLCGALSIIVMGTIGSAFALSERSMRGLDNELADVESKYAQAASQIEAVKQMHAKQRQIVQHAELAAALVERVPRSNVLAEFTNSLPAGVSLLDLALEAKPKVNPTAQAATAFDRKATAAVATKKNAAPEAPKYDVYIKLTGVAENDIQVSQFITKLNRSKLLKEVNLVITDTFSKDKNNESTLRRFQLEMMINPAAEVQDAAAAAQ</sequence>
<name>A0A7M2WZ44_9BACT</name>
<dbReference type="PANTHER" id="PTHR40278:SF1">
    <property type="entry name" value="DNA UTILIZATION PROTEIN HOFN"/>
    <property type="match status" value="1"/>
</dbReference>
<organism evidence="3 4">
    <name type="scientific">Humisphaera borealis</name>
    <dbReference type="NCBI Taxonomy" id="2807512"/>
    <lineage>
        <taxon>Bacteria</taxon>
        <taxon>Pseudomonadati</taxon>
        <taxon>Planctomycetota</taxon>
        <taxon>Phycisphaerae</taxon>
        <taxon>Tepidisphaerales</taxon>
        <taxon>Tepidisphaeraceae</taxon>
        <taxon>Humisphaera</taxon>
    </lineage>
</organism>
<keyword evidence="1" id="KW-0175">Coiled coil</keyword>
<dbReference type="Pfam" id="PF05137">
    <property type="entry name" value="PilN"/>
    <property type="match status" value="1"/>
</dbReference>
<evidence type="ECO:0000313" key="4">
    <source>
        <dbReference type="Proteomes" id="UP000593765"/>
    </source>
</evidence>
<dbReference type="AlphaFoldDB" id="A0A7M2WZ44"/>
<keyword evidence="4" id="KW-1185">Reference proteome</keyword>
<proteinExistence type="predicted"/>
<evidence type="ECO:0000313" key="3">
    <source>
        <dbReference type="EMBL" id="QOV90121.1"/>
    </source>
</evidence>
<dbReference type="InterPro" id="IPR052534">
    <property type="entry name" value="Extracell_DNA_Util/SecSys_Comp"/>
</dbReference>
<dbReference type="PANTHER" id="PTHR40278">
    <property type="entry name" value="DNA UTILIZATION PROTEIN HOFN"/>
    <property type="match status" value="1"/>
</dbReference>
<dbReference type="KEGG" id="hbs:IPV69_01740"/>
<dbReference type="Proteomes" id="UP000593765">
    <property type="component" value="Chromosome"/>
</dbReference>
<keyword evidence="2" id="KW-0472">Membrane</keyword>
<feature type="transmembrane region" description="Helical" evidence="2">
    <location>
        <begin position="23"/>
        <end position="44"/>
    </location>
</feature>
<dbReference type="RefSeq" id="WP_206293193.1">
    <property type="nucleotide sequence ID" value="NZ_CP063458.1"/>
</dbReference>
<protein>
    <submittedName>
        <fullName evidence="3">PilN domain-containing protein</fullName>
    </submittedName>
</protein>
<keyword evidence="2" id="KW-1133">Transmembrane helix</keyword>
<dbReference type="InterPro" id="IPR007813">
    <property type="entry name" value="PilN"/>
</dbReference>
<gene>
    <name evidence="3" type="ORF">IPV69_01740</name>
</gene>
<reference evidence="3 4" key="1">
    <citation type="submission" date="2020-10" db="EMBL/GenBank/DDBJ databases">
        <title>Wide distribution of Phycisphaera-like planctomycetes from WD2101 soil group in peatlands and genome analysis of the first cultivated representative.</title>
        <authorList>
            <person name="Dedysh S.N."/>
            <person name="Beletsky A.V."/>
            <person name="Ivanova A."/>
            <person name="Kulichevskaya I.S."/>
            <person name="Suzina N.E."/>
            <person name="Philippov D.A."/>
            <person name="Rakitin A.L."/>
            <person name="Mardanov A.V."/>
            <person name="Ravin N.V."/>
        </authorList>
    </citation>
    <scope>NUCLEOTIDE SEQUENCE [LARGE SCALE GENOMIC DNA]</scope>
    <source>
        <strain evidence="3 4">M1803</strain>
    </source>
</reference>
<keyword evidence="2" id="KW-0812">Transmembrane</keyword>
<evidence type="ECO:0000256" key="2">
    <source>
        <dbReference type="SAM" id="Phobius"/>
    </source>
</evidence>
<evidence type="ECO:0000256" key="1">
    <source>
        <dbReference type="SAM" id="Coils"/>
    </source>
</evidence>
<feature type="coiled-coil region" evidence="1">
    <location>
        <begin position="49"/>
        <end position="76"/>
    </location>
</feature>
<dbReference type="EMBL" id="CP063458">
    <property type="protein sequence ID" value="QOV90121.1"/>
    <property type="molecule type" value="Genomic_DNA"/>
</dbReference>
<accession>A0A7M2WZ44</accession>